<dbReference type="SUPFAM" id="SSF56059">
    <property type="entry name" value="Glutathione synthetase ATP-binding domain-like"/>
    <property type="match status" value="1"/>
</dbReference>
<dbReference type="eggNOG" id="KOG2157">
    <property type="taxonomic scope" value="Eukaryota"/>
</dbReference>
<dbReference type="Gene3D" id="1.25.40.20">
    <property type="entry name" value="Ankyrin repeat-containing domain"/>
    <property type="match status" value="1"/>
</dbReference>
<dbReference type="Proteomes" id="UP000008983">
    <property type="component" value="Unassembled WGS sequence"/>
</dbReference>
<dbReference type="GO" id="GO:0005524">
    <property type="term" value="F:ATP binding"/>
    <property type="evidence" value="ECO:0007669"/>
    <property type="project" value="UniProtKB-KW"/>
</dbReference>
<dbReference type="Pfam" id="PF00023">
    <property type="entry name" value="Ank"/>
    <property type="match status" value="1"/>
</dbReference>
<dbReference type="GeneID" id="14905997"/>
<dbReference type="InterPro" id="IPR004344">
    <property type="entry name" value="TTL/TTLL_fam"/>
</dbReference>
<dbReference type="PROSITE" id="PS50297">
    <property type="entry name" value="ANK_REP_REGION"/>
    <property type="match status" value="1"/>
</dbReference>
<dbReference type="InterPro" id="IPR002110">
    <property type="entry name" value="Ankyrin_rpt"/>
</dbReference>
<keyword evidence="5" id="KW-0067">ATP-binding</keyword>
<protein>
    <submittedName>
        <fullName evidence="7">Tubulin-tyrosine ligase family protein, putative</fullName>
        <ecNumber evidence="7">6.3.2.25</ecNumber>
    </submittedName>
</protein>
<keyword evidence="6" id="KW-0040">ANK repeat</keyword>
<keyword evidence="4" id="KW-0547">Nucleotide-binding</keyword>
<dbReference type="PANTHER" id="PTHR45870:SF2">
    <property type="entry name" value="TUBULIN MONOGLYCYLASE TTLL3"/>
    <property type="match status" value="1"/>
</dbReference>
<dbReference type="GO" id="GO:0015630">
    <property type="term" value="C:microtubule cytoskeleton"/>
    <property type="evidence" value="ECO:0007669"/>
    <property type="project" value="TreeGrafter"/>
</dbReference>
<dbReference type="PROSITE" id="PS50088">
    <property type="entry name" value="ANK_REPEAT"/>
    <property type="match status" value="1"/>
</dbReference>
<sequence>MGNKKKDVNTQFLLDKQITNHYDKNFHLISKNGLAKSLKTLSFKQINFNKFFPRTYEMNNQSDFVDFCEEFKYTQAESILKKHIENYQNNIEISKVKRLQILIALSYIKIKNQFFTQKKYVSPKSISQEEWIILSEQINLEQYLQDSNFYNKVFQKTIKKLNEDISNITQLIKNQLEISQKNDPQYTLNGKSNIWIVKPSGLSRGRGIRTFNKLEQLLQYVSGKELGWITQKYLENPLTINNKKFDIRQWVIVTDWKPLTIFCYQECYLRICVDEYNEENLSNKFAHLSNNCIQKNANNFQEKVDETMLFQNQFEEYLFKKTNVQDFFKQKILKQIQNIIIDSLVSVQNIIQPRKNSLEMYGYDFTIDEDYNVWILEVNSSPSMDYSTKVTEKLVKKVLWDTVDIHQKCDKGWTPLLKACSLGRTYFVNELLKRGANPYETDDKGENCYDKAQKFDRNQVLEILKNKDYDENIQLEDRL</sequence>
<reference evidence="7 8" key="1">
    <citation type="submission" date="2011-07" db="EMBL/GenBank/DDBJ databases">
        <authorList>
            <person name="Coyne R."/>
            <person name="Brami D."/>
            <person name="Johnson J."/>
            <person name="Hostetler J."/>
            <person name="Hannick L."/>
            <person name="Clark T."/>
            <person name="Cassidy-Hanley D."/>
            <person name="Inman J."/>
        </authorList>
    </citation>
    <scope>NUCLEOTIDE SEQUENCE [LARGE SCALE GENOMIC DNA]</scope>
    <source>
        <strain evidence="7 8">G5</strain>
    </source>
</reference>
<dbReference type="SUPFAM" id="SSF48403">
    <property type="entry name" value="Ankyrin repeat"/>
    <property type="match status" value="1"/>
</dbReference>
<keyword evidence="2" id="KW-0963">Cytoplasm</keyword>
<feature type="repeat" description="ANK" evidence="6">
    <location>
        <begin position="411"/>
        <end position="443"/>
    </location>
</feature>
<proteinExistence type="predicted"/>
<evidence type="ECO:0000256" key="6">
    <source>
        <dbReference type="PROSITE-ProRule" id="PRU00023"/>
    </source>
</evidence>
<keyword evidence="8" id="KW-1185">Reference proteome</keyword>
<name>G0QY15_ICHMU</name>
<accession>G0QY15</accession>
<evidence type="ECO:0000256" key="4">
    <source>
        <dbReference type="ARBA" id="ARBA00022741"/>
    </source>
</evidence>
<comment type="subcellular location">
    <subcellularLocation>
        <location evidence="1">Cytoplasm</location>
    </subcellularLocation>
</comment>
<dbReference type="PROSITE" id="PS51221">
    <property type="entry name" value="TTL"/>
    <property type="match status" value="1"/>
</dbReference>
<evidence type="ECO:0000256" key="2">
    <source>
        <dbReference type="ARBA" id="ARBA00022490"/>
    </source>
</evidence>
<dbReference type="OrthoDB" id="10255472at2759"/>
<keyword evidence="3 7" id="KW-0436">Ligase</keyword>
<dbReference type="GO" id="GO:0070736">
    <property type="term" value="F:protein-glycine ligase activity, initiating"/>
    <property type="evidence" value="ECO:0007669"/>
    <property type="project" value="TreeGrafter"/>
</dbReference>
<dbReference type="InParanoid" id="G0QY15"/>
<dbReference type="GO" id="GO:0005737">
    <property type="term" value="C:cytoplasm"/>
    <property type="evidence" value="ECO:0007669"/>
    <property type="project" value="UniProtKB-SubCell"/>
</dbReference>
<evidence type="ECO:0000256" key="1">
    <source>
        <dbReference type="ARBA" id="ARBA00004496"/>
    </source>
</evidence>
<dbReference type="PANTHER" id="PTHR45870">
    <property type="entry name" value="TUBULIN MONOGLYCYLASE TTLL3"/>
    <property type="match status" value="1"/>
</dbReference>
<dbReference type="AlphaFoldDB" id="G0QY15"/>
<dbReference type="Pfam" id="PF03133">
    <property type="entry name" value="TTL"/>
    <property type="match status" value="1"/>
</dbReference>
<dbReference type="OMA" id="QWDEYEN"/>
<dbReference type="EMBL" id="GL984095">
    <property type="protein sequence ID" value="EGR29884.1"/>
    <property type="molecule type" value="Genomic_DNA"/>
</dbReference>
<dbReference type="EC" id="6.3.2.25" evidence="7"/>
<evidence type="ECO:0000256" key="5">
    <source>
        <dbReference type="ARBA" id="ARBA00022840"/>
    </source>
</evidence>
<evidence type="ECO:0000256" key="3">
    <source>
        <dbReference type="ARBA" id="ARBA00022598"/>
    </source>
</evidence>
<evidence type="ECO:0000313" key="7">
    <source>
        <dbReference type="EMBL" id="EGR29884.1"/>
    </source>
</evidence>
<dbReference type="InterPro" id="IPR051437">
    <property type="entry name" value="TTLL_monoglycylase"/>
</dbReference>
<gene>
    <name evidence="7" type="ORF">IMG5_146570</name>
</gene>
<organism evidence="7 8">
    <name type="scientific">Ichthyophthirius multifiliis</name>
    <name type="common">White spot disease agent</name>
    <name type="synonym">Ich</name>
    <dbReference type="NCBI Taxonomy" id="5932"/>
    <lineage>
        <taxon>Eukaryota</taxon>
        <taxon>Sar</taxon>
        <taxon>Alveolata</taxon>
        <taxon>Ciliophora</taxon>
        <taxon>Intramacronucleata</taxon>
        <taxon>Oligohymenophorea</taxon>
        <taxon>Hymenostomatida</taxon>
        <taxon>Ophryoglenina</taxon>
        <taxon>Ichthyophthirius</taxon>
    </lineage>
</organism>
<dbReference type="InterPro" id="IPR036770">
    <property type="entry name" value="Ankyrin_rpt-contain_sf"/>
</dbReference>
<dbReference type="Gene3D" id="3.30.470.20">
    <property type="entry name" value="ATP-grasp fold, B domain"/>
    <property type="match status" value="1"/>
</dbReference>
<evidence type="ECO:0000313" key="8">
    <source>
        <dbReference type="Proteomes" id="UP000008983"/>
    </source>
</evidence>
<dbReference type="RefSeq" id="XP_004031120.1">
    <property type="nucleotide sequence ID" value="XM_004031072.1"/>
</dbReference>
<dbReference type="GO" id="GO:0004835">
    <property type="term" value="F:tubulin-tyrosine ligase activity"/>
    <property type="evidence" value="ECO:0007669"/>
    <property type="project" value="UniProtKB-EC"/>
</dbReference>